<feature type="region of interest" description="Disordered" evidence="4">
    <location>
        <begin position="101"/>
        <end position="138"/>
    </location>
</feature>
<protein>
    <recommendedName>
        <fullName evidence="7">Pentatricopeptide repeat-containing protein</fullName>
    </recommendedName>
</protein>
<dbReference type="PANTHER" id="PTHR47447:SF26">
    <property type="entry name" value="CHLOROPLAST RNA SPLICING4"/>
    <property type="match status" value="1"/>
</dbReference>
<evidence type="ECO:0008006" key="7">
    <source>
        <dbReference type="Google" id="ProtNLM"/>
    </source>
</evidence>
<organism evidence="5 6">
    <name type="scientific">Crotalaria pallida</name>
    <name type="common">Smooth rattlebox</name>
    <name type="synonym">Crotalaria striata</name>
    <dbReference type="NCBI Taxonomy" id="3830"/>
    <lineage>
        <taxon>Eukaryota</taxon>
        <taxon>Viridiplantae</taxon>
        <taxon>Streptophyta</taxon>
        <taxon>Embryophyta</taxon>
        <taxon>Tracheophyta</taxon>
        <taxon>Spermatophyta</taxon>
        <taxon>Magnoliopsida</taxon>
        <taxon>eudicotyledons</taxon>
        <taxon>Gunneridae</taxon>
        <taxon>Pentapetalae</taxon>
        <taxon>rosids</taxon>
        <taxon>fabids</taxon>
        <taxon>Fabales</taxon>
        <taxon>Fabaceae</taxon>
        <taxon>Papilionoideae</taxon>
        <taxon>50 kb inversion clade</taxon>
        <taxon>genistoids sensu lato</taxon>
        <taxon>core genistoids</taxon>
        <taxon>Crotalarieae</taxon>
        <taxon>Crotalaria</taxon>
    </lineage>
</organism>
<feature type="compositionally biased region" description="Low complexity" evidence="4">
    <location>
        <begin position="25"/>
        <end position="52"/>
    </location>
</feature>
<dbReference type="AlphaFoldDB" id="A0AAN9EI37"/>
<feature type="repeat" description="PPR" evidence="3">
    <location>
        <begin position="407"/>
        <end position="441"/>
    </location>
</feature>
<feature type="repeat" description="PPR" evidence="3">
    <location>
        <begin position="477"/>
        <end position="511"/>
    </location>
</feature>
<comment type="similarity">
    <text evidence="1">Belongs to the PPR family. P subfamily.</text>
</comment>
<feature type="repeat" description="PPR" evidence="3">
    <location>
        <begin position="337"/>
        <end position="371"/>
    </location>
</feature>
<dbReference type="PROSITE" id="PS51375">
    <property type="entry name" value="PPR"/>
    <property type="match status" value="7"/>
</dbReference>
<dbReference type="NCBIfam" id="TIGR00756">
    <property type="entry name" value="PPR"/>
    <property type="match status" value="6"/>
</dbReference>
<keyword evidence="2" id="KW-0677">Repeat</keyword>
<keyword evidence="6" id="KW-1185">Reference proteome</keyword>
<evidence type="ECO:0000256" key="2">
    <source>
        <dbReference type="ARBA" id="ARBA00022737"/>
    </source>
</evidence>
<dbReference type="InterPro" id="IPR002885">
    <property type="entry name" value="PPR_rpt"/>
</dbReference>
<proteinExistence type="inferred from homology"/>
<dbReference type="Pfam" id="PF13041">
    <property type="entry name" value="PPR_2"/>
    <property type="match status" value="3"/>
</dbReference>
<feature type="compositionally biased region" description="Polar residues" evidence="4">
    <location>
        <begin position="53"/>
        <end position="66"/>
    </location>
</feature>
<dbReference type="Pfam" id="PF01535">
    <property type="entry name" value="PPR"/>
    <property type="match status" value="2"/>
</dbReference>
<gene>
    <name evidence="5" type="ORF">RIF29_28523</name>
</gene>
<dbReference type="Gene3D" id="1.25.40.10">
    <property type="entry name" value="Tetratricopeptide repeat domain"/>
    <property type="match status" value="4"/>
</dbReference>
<dbReference type="InterPro" id="IPR011990">
    <property type="entry name" value="TPR-like_helical_dom_sf"/>
</dbReference>
<accession>A0AAN9EI37</accession>
<feature type="compositionally biased region" description="Basic and acidic residues" evidence="4">
    <location>
        <begin position="123"/>
        <end position="138"/>
    </location>
</feature>
<reference evidence="5 6" key="1">
    <citation type="submission" date="2024-01" db="EMBL/GenBank/DDBJ databases">
        <title>The genomes of 5 underutilized Papilionoideae crops provide insights into root nodulation and disease resistanc.</title>
        <authorList>
            <person name="Yuan L."/>
        </authorList>
    </citation>
    <scope>NUCLEOTIDE SEQUENCE [LARGE SCALE GENOMIC DNA]</scope>
    <source>
        <strain evidence="5">ZHUSHIDOU_FW_LH</strain>
        <tissue evidence="5">Leaf</tissue>
    </source>
</reference>
<feature type="repeat" description="PPR" evidence="3">
    <location>
        <begin position="300"/>
        <end position="336"/>
    </location>
</feature>
<evidence type="ECO:0000256" key="4">
    <source>
        <dbReference type="SAM" id="MobiDB-lite"/>
    </source>
</evidence>
<dbReference type="EMBL" id="JAYWIO010000006">
    <property type="protein sequence ID" value="KAK7255120.1"/>
    <property type="molecule type" value="Genomic_DNA"/>
</dbReference>
<evidence type="ECO:0000313" key="5">
    <source>
        <dbReference type="EMBL" id="KAK7255120.1"/>
    </source>
</evidence>
<feature type="repeat" description="PPR" evidence="3">
    <location>
        <begin position="265"/>
        <end position="299"/>
    </location>
</feature>
<sequence length="620" mass="70767">MKVSGSGLLSFTSISSIHSPPPHSKPSSFIPSSSLSSPSSSSSTSTTTDSSPEFNPNTESKNNETVTIKKRVKFTYSRASPSIRYPNLKLSQLYPETKNQTHFTVSSPVEESHDFSDETEGSEDTHKPDYEVDDAKEHETLGSRVSKKRVQKMNRLALKKDKYWRDRVKYLTDRILGLKFEEFVADVLDERKVQMTPTDFCFLVKWVGQTNWQRGLEVYEWLNLRQWFSPNARMLATIIVVLGKANQEALAVEIFTRGESSIGDTVQVYNEMMGVYARSGRFDKVKEMLDVMRERGCEPDLVSFNTLINARMKSGAMVPNLAMQLLNEVRRSRVRPDIITYNTLISACSRESNLEEAIAIFDDMVNNNCQPDLWTYNAMISVYGRCGHSNKAEELFRELESKGFFPDAVTYNSLLNAFSKEGNTEKVRDICEEMVKMGFGRDEMTYNTIMHMYEKQGRHDQALQLYRDMKSSGRNPDAVTYTVLINSLGKANKVVEAASVMSEMLDAASQVFYDMRFSGIEPSEGLYQGLVFVYCRMGFPETAHHLLYLVEKKGSILDNVSIYIEIIETYGKLKIWQKAESLVGDLRQRYSKKDRKVWNALIHAYAFSGCYERAREFLTP</sequence>
<evidence type="ECO:0000256" key="3">
    <source>
        <dbReference type="PROSITE-ProRule" id="PRU00708"/>
    </source>
</evidence>
<comment type="caution">
    <text evidence="5">The sequence shown here is derived from an EMBL/GenBank/DDBJ whole genome shotgun (WGS) entry which is preliminary data.</text>
</comment>
<feature type="repeat" description="PPR" evidence="3">
    <location>
        <begin position="442"/>
        <end position="476"/>
    </location>
</feature>
<dbReference type="SUPFAM" id="SSF48452">
    <property type="entry name" value="TPR-like"/>
    <property type="match status" value="1"/>
</dbReference>
<evidence type="ECO:0000256" key="1">
    <source>
        <dbReference type="ARBA" id="ARBA00007626"/>
    </source>
</evidence>
<feature type="repeat" description="PPR" evidence="3">
    <location>
        <begin position="372"/>
        <end position="406"/>
    </location>
</feature>
<feature type="region of interest" description="Disordered" evidence="4">
    <location>
        <begin position="12"/>
        <end position="69"/>
    </location>
</feature>
<name>A0AAN9EI37_CROPI</name>
<dbReference type="Proteomes" id="UP001372338">
    <property type="component" value="Unassembled WGS sequence"/>
</dbReference>
<evidence type="ECO:0000313" key="6">
    <source>
        <dbReference type="Proteomes" id="UP001372338"/>
    </source>
</evidence>
<dbReference type="PANTHER" id="PTHR47447">
    <property type="entry name" value="OS03G0856100 PROTEIN"/>
    <property type="match status" value="1"/>
</dbReference>